<protein>
    <submittedName>
        <fullName evidence="1">Uncharacterized protein</fullName>
    </submittedName>
</protein>
<reference evidence="2" key="1">
    <citation type="journal article" date="2012" name="Mol. Plant Microbe Interact.">
        <title>A highly conserved effector in Fusarium oxysporum is required for full virulence on Arabidopsis.</title>
        <authorList>
            <person name="Thatcher L.F."/>
            <person name="Gardiner D.M."/>
            <person name="Kazan K."/>
            <person name="Manners J."/>
        </authorList>
    </citation>
    <scope>NUCLEOTIDE SEQUENCE [LARGE SCALE GENOMIC DNA]</scope>
    <source>
        <strain evidence="2">Fo5176</strain>
    </source>
</reference>
<evidence type="ECO:0000313" key="1">
    <source>
        <dbReference type="EnsemblFungi" id="FOXG_10241P0"/>
    </source>
</evidence>
<dbReference type="Proteomes" id="UP000002489">
    <property type="component" value="Unassembled WGS sequence"/>
</dbReference>
<evidence type="ECO:0000313" key="2">
    <source>
        <dbReference type="Proteomes" id="UP000002489"/>
    </source>
</evidence>
<organism evidence="1 2">
    <name type="scientific">Fusarium oxysporum (strain Fo5176)</name>
    <name type="common">Fusarium vascular wilt</name>
    <dbReference type="NCBI Taxonomy" id="660025"/>
    <lineage>
        <taxon>Eukaryota</taxon>
        <taxon>Fungi</taxon>
        <taxon>Dikarya</taxon>
        <taxon>Ascomycota</taxon>
        <taxon>Pezizomycotina</taxon>
        <taxon>Sordariomycetes</taxon>
        <taxon>Hypocreomycetidae</taxon>
        <taxon>Hypocreales</taxon>
        <taxon>Nectriaceae</taxon>
        <taxon>Fusarium</taxon>
        <taxon>Fusarium oxysporum species complex</taxon>
    </lineage>
</organism>
<sequence length="47" mass="5174">MGLDGPAHLAEEIPQPKRFLPRIMIIVILRSPCSKSFDSLLAAGQQQ</sequence>
<dbReference type="AlphaFoldDB" id="A0A0D2Y1U8"/>
<proteinExistence type="predicted"/>
<accession>A0A0D2Y1U8</accession>
<dbReference type="EnsemblFungi" id="FOXG_10241T0">
    <property type="protein sequence ID" value="FOXG_10241P0"/>
    <property type="gene ID" value="FOXG_10241"/>
</dbReference>
<name>A0A0D2Y1U8_FUSOF</name>
<reference evidence="1" key="2">
    <citation type="submission" date="2025-08" db="UniProtKB">
        <authorList>
            <consortium name="EnsemblFungi"/>
        </authorList>
    </citation>
    <scope>IDENTIFICATION</scope>
    <source>
        <strain evidence="1">4287 / CBS 123668 / FGSC 9935 / NRRL 34936</strain>
    </source>
</reference>